<evidence type="ECO:0008006" key="3">
    <source>
        <dbReference type="Google" id="ProtNLM"/>
    </source>
</evidence>
<organism evidence="1 2">
    <name type="scientific">Pseudomonas segetis</name>
    <dbReference type="NCBI Taxonomy" id="298908"/>
    <lineage>
        <taxon>Bacteria</taxon>
        <taxon>Pseudomonadati</taxon>
        <taxon>Pseudomonadota</taxon>
        <taxon>Gammaproteobacteria</taxon>
        <taxon>Pseudomonadales</taxon>
        <taxon>Pseudomonadaceae</taxon>
        <taxon>Pseudomonas</taxon>
    </lineage>
</organism>
<name>A0A239DAJ0_9PSED</name>
<dbReference type="RefSeq" id="WP_089359715.1">
    <property type="nucleotide sequence ID" value="NZ_FZOG01000002.1"/>
</dbReference>
<evidence type="ECO:0000313" key="2">
    <source>
        <dbReference type="Proteomes" id="UP000242915"/>
    </source>
</evidence>
<proteinExistence type="predicted"/>
<dbReference type="AlphaFoldDB" id="A0A239DAJ0"/>
<dbReference type="EMBL" id="FZOG01000002">
    <property type="protein sequence ID" value="SNS29132.1"/>
    <property type="molecule type" value="Genomic_DNA"/>
</dbReference>
<sequence>MSSWYLFDEAMLPEGFKFPISFLEFTCQKILPDLEPWWFLCKYKSNADFWLEELKRLYPARSLVPFAKLEDSDDFACFDGSEDTDNLAVFFIHAYASSGWEERGRVANFSDWLEVAKMDSARYKQERAED</sequence>
<keyword evidence="2" id="KW-1185">Reference proteome</keyword>
<reference evidence="2" key="1">
    <citation type="submission" date="2017-06" db="EMBL/GenBank/DDBJ databases">
        <authorList>
            <person name="Varghese N."/>
            <person name="Submissions S."/>
        </authorList>
    </citation>
    <scope>NUCLEOTIDE SEQUENCE [LARGE SCALE GENOMIC DNA]</scope>
    <source>
        <strain evidence="2">CIP 108523</strain>
    </source>
</reference>
<dbReference type="Proteomes" id="UP000242915">
    <property type="component" value="Unassembled WGS sequence"/>
</dbReference>
<accession>A0A239DAJ0</accession>
<protein>
    <recommendedName>
        <fullName evidence="3">SMI1-KNR4 cell-wall</fullName>
    </recommendedName>
</protein>
<evidence type="ECO:0000313" key="1">
    <source>
        <dbReference type="EMBL" id="SNS29132.1"/>
    </source>
</evidence>
<gene>
    <name evidence="1" type="ORF">SAMN05216255_2151</name>
</gene>